<protein>
    <submittedName>
        <fullName evidence="1">Uncharacterized protein</fullName>
    </submittedName>
</protein>
<gene>
    <name evidence="1" type="ORF">D7I44_07640</name>
</gene>
<proteinExistence type="predicted"/>
<name>A0A387BQQ2_9MICO</name>
<dbReference type="KEGG" id="gry:D7I44_07640"/>
<dbReference type="RefSeq" id="WP_120788951.1">
    <property type="nucleotide sequence ID" value="NZ_CP032624.1"/>
</dbReference>
<keyword evidence="2" id="KW-1185">Reference proteome</keyword>
<accession>A0A387BQQ2</accession>
<dbReference type="EMBL" id="CP032624">
    <property type="protein sequence ID" value="AYG03419.1"/>
    <property type="molecule type" value="Genomic_DNA"/>
</dbReference>
<reference evidence="1 2" key="1">
    <citation type="submission" date="2018-09" db="EMBL/GenBank/DDBJ databases">
        <title>Genome sequencing of strain 2DFW10M-5.</title>
        <authorList>
            <person name="Heo J."/>
            <person name="Kim S.-J."/>
            <person name="Kwon S.-W."/>
        </authorList>
    </citation>
    <scope>NUCLEOTIDE SEQUENCE [LARGE SCALE GENOMIC DNA]</scope>
    <source>
        <strain evidence="1 2">2DFW10M-5</strain>
    </source>
</reference>
<sequence>MSTPLADARIVAVIQALGSQHDEVLDTYAAFGTLIDAVDAAVAFPDESPDTEADRWADAFLERNASRFEEFSAALDAGDQVRCAALATAFDLPDFPAEIGFLADEHATFDAELRSRLTDLGFSVEYFQPAPVLDELTIGFRSGQRTIDLVKRRGLVVGATFDGEREIPLVQGSFAAAAAQRIASEIAEVLSAAERELTR</sequence>
<evidence type="ECO:0000313" key="1">
    <source>
        <dbReference type="EMBL" id="AYG03419.1"/>
    </source>
</evidence>
<dbReference type="AlphaFoldDB" id="A0A387BQQ2"/>
<evidence type="ECO:0000313" key="2">
    <source>
        <dbReference type="Proteomes" id="UP000275069"/>
    </source>
</evidence>
<organism evidence="1 2">
    <name type="scientific">Gryllotalpicola protaetiae</name>
    <dbReference type="NCBI Taxonomy" id="2419771"/>
    <lineage>
        <taxon>Bacteria</taxon>
        <taxon>Bacillati</taxon>
        <taxon>Actinomycetota</taxon>
        <taxon>Actinomycetes</taxon>
        <taxon>Micrococcales</taxon>
        <taxon>Microbacteriaceae</taxon>
        <taxon>Gryllotalpicola</taxon>
    </lineage>
</organism>
<dbReference type="Proteomes" id="UP000275069">
    <property type="component" value="Chromosome"/>
</dbReference>